<gene>
    <name evidence="1" type="ORF">QLS97_16610</name>
</gene>
<evidence type="ECO:0000313" key="1">
    <source>
        <dbReference type="EMBL" id="MDI5951275.1"/>
    </source>
</evidence>
<protein>
    <submittedName>
        <fullName evidence="1">Uncharacterized protein</fullName>
    </submittedName>
</protein>
<organism evidence="1 2">
    <name type="scientific">Flavobacterium yafengii</name>
    <dbReference type="NCBI Taxonomy" id="3041253"/>
    <lineage>
        <taxon>Bacteria</taxon>
        <taxon>Pseudomonadati</taxon>
        <taxon>Bacteroidota</taxon>
        <taxon>Flavobacteriia</taxon>
        <taxon>Flavobacteriales</taxon>
        <taxon>Flavobacteriaceae</taxon>
        <taxon>Flavobacterium</taxon>
    </lineage>
</organism>
<keyword evidence="2" id="KW-1185">Reference proteome</keyword>
<accession>A0AAW6TV09</accession>
<evidence type="ECO:0000313" key="2">
    <source>
        <dbReference type="Proteomes" id="UP001228643"/>
    </source>
</evidence>
<comment type="caution">
    <text evidence="1">The sequence shown here is derived from an EMBL/GenBank/DDBJ whole genome shotgun (WGS) entry which is preliminary data.</text>
</comment>
<reference evidence="1 2" key="1">
    <citation type="submission" date="2023-04" db="EMBL/GenBank/DDBJ databases">
        <title>Two novel species of Flavobacterium.</title>
        <authorList>
            <person name="Liu Q."/>
            <person name="Xin Y.-H."/>
        </authorList>
    </citation>
    <scope>NUCLEOTIDE SEQUENCE [LARGE SCALE GENOMIC DNA]</scope>
    <source>
        <strain evidence="1 2">LB2P87</strain>
    </source>
</reference>
<dbReference type="AlphaFoldDB" id="A0AAW6TV09"/>
<name>A0AAW6TV09_9FLAO</name>
<sequence length="55" mass="6465">MENITHQTYVNSNIRLNELIDIVTDEIESNDPIAIEFLEITSIIKTYEKIHFPVF</sequence>
<dbReference type="RefSeq" id="WP_282718251.1">
    <property type="nucleotide sequence ID" value="NZ_JASCRY010000007.1"/>
</dbReference>
<dbReference type="EMBL" id="JASCRY010000007">
    <property type="protein sequence ID" value="MDI5951275.1"/>
    <property type="molecule type" value="Genomic_DNA"/>
</dbReference>
<proteinExistence type="predicted"/>
<dbReference type="Proteomes" id="UP001228643">
    <property type="component" value="Unassembled WGS sequence"/>
</dbReference>